<reference evidence="1" key="1">
    <citation type="submission" date="2022-03" db="EMBL/GenBank/DDBJ databases">
        <title>ESBL-producing Moellerella wisconsensis and Escherichia marmotae isolated from wild game meat.</title>
        <authorList>
            <person name="Biggel M."/>
        </authorList>
    </citation>
    <scope>NUCLEOTIDE SEQUENCE</scope>
    <source>
        <strain evidence="1">W1</strain>
    </source>
</reference>
<sequence>MILKKIYLILTFTVLTNIGTGHAEVKAATEYENYNIPSSVRSIIDSGYGDIEIKKINNYEYLVVTSESDINKCSILFKINNGSVESVPSIGINESICNISIDTDKLISSWRDQGRWNEDIYKINPDDKWVLLFKDSCIGCGQVKRIYFNSDGTYEKLLLSDGDNLSLRKKLIGKVTIEKAKLYNNANDNSISNAYLIKGDIFFLVDISDDGEFIQIKYKTSTGRYIIKWMKKNEILISKE</sequence>
<evidence type="ECO:0000313" key="1">
    <source>
        <dbReference type="EMBL" id="UNH39812.1"/>
    </source>
</evidence>
<name>A0ACD3Y9J0_9GAMM</name>
<proteinExistence type="predicted"/>
<gene>
    <name evidence="1" type="ORF">MNY70_05020</name>
</gene>
<organism evidence="1 2">
    <name type="scientific">Moellerella wisconsensis</name>
    <dbReference type="NCBI Taxonomy" id="158849"/>
    <lineage>
        <taxon>Bacteria</taxon>
        <taxon>Pseudomonadati</taxon>
        <taxon>Pseudomonadota</taxon>
        <taxon>Gammaproteobacteria</taxon>
        <taxon>Enterobacterales</taxon>
        <taxon>Morganellaceae</taxon>
        <taxon>Moellerella</taxon>
    </lineage>
</organism>
<dbReference type="EMBL" id="CP093255">
    <property type="protein sequence ID" value="UNH39812.1"/>
    <property type="molecule type" value="Genomic_DNA"/>
</dbReference>
<dbReference type="Proteomes" id="UP000829420">
    <property type="component" value="Chromosome"/>
</dbReference>
<protein>
    <submittedName>
        <fullName evidence="1">Uncharacterized protein</fullName>
    </submittedName>
</protein>
<evidence type="ECO:0000313" key="2">
    <source>
        <dbReference type="Proteomes" id="UP000829420"/>
    </source>
</evidence>
<keyword evidence="2" id="KW-1185">Reference proteome</keyword>
<accession>A0ACD3Y9J0</accession>